<dbReference type="InterPro" id="IPR050595">
    <property type="entry name" value="Bact_response_regulator"/>
</dbReference>
<dbReference type="PANTHER" id="PTHR44591">
    <property type="entry name" value="STRESS RESPONSE REGULATOR PROTEIN 1"/>
    <property type="match status" value="1"/>
</dbReference>
<dbReference type="InterPro" id="IPR011006">
    <property type="entry name" value="CheY-like_superfamily"/>
</dbReference>
<feature type="domain" description="Response regulatory" evidence="3">
    <location>
        <begin position="5"/>
        <end position="121"/>
    </location>
</feature>
<evidence type="ECO:0000256" key="2">
    <source>
        <dbReference type="PROSITE-ProRule" id="PRU00169"/>
    </source>
</evidence>
<dbReference type="PANTHER" id="PTHR44591:SF3">
    <property type="entry name" value="RESPONSE REGULATORY DOMAIN-CONTAINING PROTEIN"/>
    <property type="match status" value="1"/>
</dbReference>
<sequence>MSTPTVLIADDDPDLLEALATRISSHGCHVVTATDGLTALSCIDITEPDLIILDIEMPGGNGLAVCEMVATNEKLAHTPVILFSGQDSVPIRNRCRQLGATWIPKSPHAWLELQPHIESLHKRLDSTETQNFHPAS</sequence>
<name>A0A517SUA7_9BACT</name>
<proteinExistence type="predicted"/>
<reference evidence="4 5" key="1">
    <citation type="submission" date="2019-02" db="EMBL/GenBank/DDBJ databases">
        <title>Deep-cultivation of Planctomycetes and their phenomic and genomic characterization uncovers novel biology.</title>
        <authorList>
            <person name="Wiegand S."/>
            <person name="Jogler M."/>
            <person name="Boedeker C."/>
            <person name="Pinto D."/>
            <person name="Vollmers J."/>
            <person name="Rivas-Marin E."/>
            <person name="Kohn T."/>
            <person name="Peeters S.H."/>
            <person name="Heuer A."/>
            <person name="Rast P."/>
            <person name="Oberbeckmann S."/>
            <person name="Bunk B."/>
            <person name="Jeske O."/>
            <person name="Meyerdierks A."/>
            <person name="Storesund J.E."/>
            <person name="Kallscheuer N."/>
            <person name="Luecker S."/>
            <person name="Lage O.M."/>
            <person name="Pohl T."/>
            <person name="Merkel B.J."/>
            <person name="Hornburger P."/>
            <person name="Mueller R.-W."/>
            <person name="Bruemmer F."/>
            <person name="Labrenz M."/>
            <person name="Spormann A.M."/>
            <person name="Op den Camp H."/>
            <person name="Overmann J."/>
            <person name="Amann R."/>
            <person name="Jetten M.S.M."/>
            <person name="Mascher T."/>
            <person name="Medema M.H."/>
            <person name="Devos D.P."/>
            <person name="Kaster A.-K."/>
            <person name="Ovreas L."/>
            <person name="Rohde M."/>
            <person name="Galperin M.Y."/>
            <person name="Jogler C."/>
        </authorList>
    </citation>
    <scope>NUCLEOTIDE SEQUENCE [LARGE SCALE GENOMIC DNA]</scope>
    <source>
        <strain evidence="4 5">SV_7m_r</strain>
    </source>
</reference>
<dbReference type="SMART" id="SM00448">
    <property type="entry name" value="REC"/>
    <property type="match status" value="1"/>
</dbReference>
<evidence type="ECO:0000259" key="3">
    <source>
        <dbReference type="PROSITE" id="PS50110"/>
    </source>
</evidence>
<dbReference type="PROSITE" id="PS50110">
    <property type="entry name" value="RESPONSE_REGULATORY"/>
    <property type="match status" value="1"/>
</dbReference>
<evidence type="ECO:0000313" key="5">
    <source>
        <dbReference type="Proteomes" id="UP000315003"/>
    </source>
</evidence>
<dbReference type="Proteomes" id="UP000315003">
    <property type="component" value="Chromosome"/>
</dbReference>
<dbReference type="RefSeq" id="WP_419188370.1">
    <property type="nucleotide sequence ID" value="NZ_CP036272.1"/>
</dbReference>
<dbReference type="EMBL" id="CP036272">
    <property type="protein sequence ID" value="QDT59690.1"/>
    <property type="molecule type" value="Genomic_DNA"/>
</dbReference>
<dbReference type="SUPFAM" id="SSF52172">
    <property type="entry name" value="CheY-like"/>
    <property type="match status" value="1"/>
</dbReference>
<gene>
    <name evidence="4" type="primary">mprA_2</name>
    <name evidence="4" type="ORF">SV7mr_21990</name>
</gene>
<dbReference type="Pfam" id="PF00072">
    <property type="entry name" value="Response_reg"/>
    <property type="match status" value="1"/>
</dbReference>
<keyword evidence="1 2" id="KW-0597">Phosphoprotein</keyword>
<feature type="modified residue" description="4-aspartylphosphate" evidence="2">
    <location>
        <position position="54"/>
    </location>
</feature>
<evidence type="ECO:0000313" key="4">
    <source>
        <dbReference type="EMBL" id="QDT59690.1"/>
    </source>
</evidence>
<protein>
    <submittedName>
        <fullName evidence="4">Response regulator MprA</fullName>
    </submittedName>
</protein>
<dbReference type="InterPro" id="IPR001789">
    <property type="entry name" value="Sig_transdc_resp-reg_receiver"/>
</dbReference>
<dbReference type="CDD" id="cd00156">
    <property type="entry name" value="REC"/>
    <property type="match status" value="1"/>
</dbReference>
<dbReference type="GO" id="GO:0000160">
    <property type="term" value="P:phosphorelay signal transduction system"/>
    <property type="evidence" value="ECO:0007669"/>
    <property type="project" value="InterPro"/>
</dbReference>
<organism evidence="4 5">
    <name type="scientific">Stieleria bergensis</name>
    <dbReference type="NCBI Taxonomy" id="2528025"/>
    <lineage>
        <taxon>Bacteria</taxon>
        <taxon>Pseudomonadati</taxon>
        <taxon>Planctomycetota</taxon>
        <taxon>Planctomycetia</taxon>
        <taxon>Pirellulales</taxon>
        <taxon>Pirellulaceae</taxon>
        <taxon>Stieleria</taxon>
    </lineage>
</organism>
<keyword evidence="5" id="KW-1185">Reference proteome</keyword>
<dbReference type="AlphaFoldDB" id="A0A517SUA7"/>
<dbReference type="Gene3D" id="3.40.50.2300">
    <property type="match status" value="1"/>
</dbReference>
<evidence type="ECO:0000256" key="1">
    <source>
        <dbReference type="ARBA" id="ARBA00022553"/>
    </source>
</evidence>
<accession>A0A517SUA7</accession>